<name>A0A1R4GS91_9GAMM</name>
<keyword evidence="1" id="KW-1133">Transmembrane helix</keyword>
<keyword evidence="1" id="KW-0472">Membrane</keyword>
<organism evidence="3 4">
    <name type="scientific">Psychrobacter piechaudii</name>
    <dbReference type="NCBI Taxonomy" id="1945521"/>
    <lineage>
        <taxon>Bacteria</taxon>
        <taxon>Pseudomonadati</taxon>
        <taxon>Pseudomonadota</taxon>
        <taxon>Gammaproteobacteria</taxon>
        <taxon>Moraxellales</taxon>
        <taxon>Moraxellaceae</taxon>
        <taxon>Psychrobacter</taxon>
    </lineage>
</organism>
<gene>
    <name evidence="3" type="ORF">A1232T_01114</name>
</gene>
<evidence type="ECO:0000256" key="1">
    <source>
        <dbReference type="SAM" id="Phobius"/>
    </source>
</evidence>
<keyword evidence="4" id="KW-1185">Reference proteome</keyword>
<dbReference type="AlphaFoldDB" id="A0A1R4GS91"/>
<evidence type="ECO:0000259" key="2">
    <source>
        <dbReference type="SMART" id="SM00894"/>
    </source>
</evidence>
<accession>A0A1R4GS91</accession>
<dbReference type="SMART" id="SM00894">
    <property type="entry name" value="Excalibur"/>
    <property type="match status" value="1"/>
</dbReference>
<evidence type="ECO:0000313" key="4">
    <source>
        <dbReference type="Proteomes" id="UP000188357"/>
    </source>
</evidence>
<sequence length="104" mass="11687">MSSSHLFPSLGMALLYNIDIINIYSNIFYFDYLIISYRVSRMNKTLLTAFCLMLVSASLPAHAAKVKCSDFKSQKEAQAYFDAKKPGYKGLDRDNDGIACEALK</sequence>
<dbReference type="STRING" id="1945521.A1232T_01114"/>
<dbReference type="EMBL" id="FUGE01000119">
    <property type="protein sequence ID" value="SJM70974.1"/>
    <property type="molecule type" value="Genomic_DNA"/>
</dbReference>
<feature type="transmembrane region" description="Helical" evidence="1">
    <location>
        <begin position="12"/>
        <end position="34"/>
    </location>
</feature>
<reference evidence="3 4" key="1">
    <citation type="submission" date="2017-02" db="EMBL/GenBank/DDBJ databases">
        <authorList>
            <person name="Peterson S.W."/>
        </authorList>
    </citation>
    <scope>NUCLEOTIDE SEQUENCE [LARGE SCALE GENOMIC DNA]</scope>
    <source>
        <strain evidence="3">Psychrobacter_piechaudii</strain>
    </source>
</reference>
<dbReference type="Pfam" id="PF05901">
    <property type="entry name" value="Excalibur"/>
    <property type="match status" value="1"/>
</dbReference>
<evidence type="ECO:0000313" key="3">
    <source>
        <dbReference type="EMBL" id="SJM70974.1"/>
    </source>
</evidence>
<proteinExistence type="predicted"/>
<dbReference type="RefSeq" id="WP_425271936.1">
    <property type="nucleotide sequence ID" value="NZ_FUGE01000119.1"/>
</dbReference>
<keyword evidence="1" id="KW-0812">Transmembrane</keyword>
<protein>
    <submittedName>
        <fullName evidence="3">Excalibur calcium-binding domain protein</fullName>
    </submittedName>
</protein>
<feature type="domain" description="Excalibur calcium-binding" evidence="2">
    <location>
        <begin position="64"/>
        <end position="101"/>
    </location>
</feature>
<dbReference type="InterPro" id="IPR008613">
    <property type="entry name" value="Excalibur_Ca-bd_domain"/>
</dbReference>
<dbReference type="Proteomes" id="UP000188357">
    <property type="component" value="Unassembled WGS sequence"/>
</dbReference>